<evidence type="ECO:0000256" key="8">
    <source>
        <dbReference type="ARBA" id="ARBA00060041"/>
    </source>
</evidence>
<feature type="transmembrane region" description="Helical" evidence="10">
    <location>
        <begin position="445"/>
        <end position="465"/>
    </location>
</feature>
<dbReference type="GO" id="GO:0071555">
    <property type="term" value="P:cell wall organization"/>
    <property type="evidence" value="ECO:0007669"/>
    <property type="project" value="UniProtKB-UniRule"/>
</dbReference>
<evidence type="ECO:0000256" key="2">
    <source>
        <dbReference type="ARBA" id="ARBA00022475"/>
    </source>
</evidence>
<keyword evidence="10 11" id="KW-0961">Cell wall biogenesis/degradation</keyword>
<protein>
    <recommendedName>
        <fullName evidence="10">Probable lipid II flippase MurJ</fullName>
    </recommendedName>
</protein>
<dbReference type="PIRSF" id="PIRSF002869">
    <property type="entry name" value="MviN"/>
    <property type="match status" value="1"/>
</dbReference>
<feature type="transmembrane region" description="Helical" evidence="10">
    <location>
        <begin position="512"/>
        <end position="535"/>
    </location>
</feature>
<keyword evidence="10 11" id="KW-0813">Transport</keyword>
<keyword evidence="5 10" id="KW-0573">Peptidoglycan synthesis</keyword>
<evidence type="ECO:0000256" key="5">
    <source>
        <dbReference type="ARBA" id="ARBA00022984"/>
    </source>
</evidence>
<evidence type="ECO:0000256" key="9">
    <source>
        <dbReference type="ARBA" id="ARBA00061532"/>
    </source>
</evidence>
<feature type="transmembrane region" description="Helical" evidence="10">
    <location>
        <begin position="308"/>
        <end position="328"/>
    </location>
</feature>
<dbReference type="UniPathway" id="UPA00219"/>
<dbReference type="GO" id="GO:0009252">
    <property type="term" value="P:peptidoglycan biosynthetic process"/>
    <property type="evidence" value="ECO:0007669"/>
    <property type="project" value="UniProtKB-UniRule"/>
</dbReference>
<evidence type="ECO:0000256" key="10">
    <source>
        <dbReference type="HAMAP-Rule" id="MF_02078"/>
    </source>
</evidence>
<dbReference type="NCBIfam" id="TIGR01695">
    <property type="entry name" value="murJ_mviN"/>
    <property type="match status" value="1"/>
</dbReference>
<keyword evidence="13" id="KW-1185">Reference proteome</keyword>
<name>A0A5C6BQ17_9PLAN</name>
<feature type="transmembrane region" description="Helical" evidence="10">
    <location>
        <begin position="389"/>
        <end position="410"/>
    </location>
</feature>
<dbReference type="PANTHER" id="PTHR47019:SF1">
    <property type="entry name" value="LIPID II FLIPPASE MURJ"/>
    <property type="match status" value="1"/>
</dbReference>
<comment type="caution">
    <text evidence="12">The sequence shown here is derived from an EMBL/GenBank/DDBJ whole genome shotgun (WGS) entry which is preliminary data.</text>
</comment>
<dbReference type="GO" id="GO:0008360">
    <property type="term" value="P:regulation of cell shape"/>
    <property type="evidence" value="ECO:0007669"/>
    <property type="project" value="UniProtKB-UniRule"/>
</dbReference>
<dbReference type="GO" id="GO:0005886">
    <property type="term" value="C:plasma membrane"/>
    <property type="evidence" value="ECO:0007669"/>
    <property type="project" value="UniProtKB-SubCell"/>
</dbReference>
<comment type="function">
    <text evidence="8 10 11">Involved in peptidoglycan biosynthesis. Transports lipid-linked peptidoglycan precursors from the inner to the outer leaflet of the cytoplasmic membrane.</text>
</comment>
<evidence type="ECO:0000313" key="12">
    <source>
        <dbReference type="EMBL" id="TWU14115.1"/>
    </source>
</evidence>
<dbReference type="EMBL" id="SJPP01000001">
    <property type="protein sequence ID" value="TWU14115.1"/>
    <property type="molecule type" value="Genomic_DNA"/>
</dbReference>
<keyword evidence="2 10" id="KW-1003">Cell membrane</keyword>
<accession>A0A5C6BQ17</accession>
<feature type="transmembrane region" description="Helical" evidence="10">
    <location>
        <begin position="147"/>
        <end position="168"/>
    </location>
</feature>
<gene>
    <name evidence="10 12" type="primary">murJ</name>
    <name evidence="12" type="ORF">CA54_29570</name>
</gene>
<dbReference type="Proteomes" id="UP000320735">
    <property type="component" value="Unassembled WGS sequence"/>
</dbReference>
<feature type="transmembrane region" description="Helical" evidence="10">
    <location>
        <begin position="180"/>
        <end position="201"/>
    </location>
</feature>
<comment type="similarity">
    <text evidence="9 10 11">Belongs to the MurJ/MviN family.</text>
</comment>
<evidence type="ECO:0000256" key="3">
    <source>
        <dbReference type="ARBA" id="ARBA00022692"/>
    </source>
</evidence>
<comment type="pathway">
    <text evidence="10">Cell wall biogenesis; peptidoglycan biosynthesis.</text>
</comment>
<dbReference type="PRINTS" id="PR01806">
    <property type="entry name" value="VIRFACTRMVIN"/>
</dbReference>
<comment type="subcellular location">
    <subcellularLocation>
        <location evidence="1 10">Cell membrane</location>
        <topology evidence="1 10">Multi-pass membrane protein</topology>
    </subcellularLocation>
</comment>
<dbReference type="GO" id="GO:0034204">
    <property type="term" value="P:lipid translocation"/>
    <property type="evidence" value="ECO:0007669"/>
    <property type="project" value="TreeGrafter"/>
</dbReference>
<dbReference type="GO" id="GO:0015648">
    <property type="term" value="F:lipid-linked peptidoglycan transporter activity"/>
    <property type="evidence" value="ECO:0007669"/>
    <property type="project" value="UniProtKB-UniRule"/>
</dbReference>
<evidence type="ECO:0000256" key="4">
    <source>
        <dbReference type="ARBA" id="ARBA00022960"/>
    </source>
</evidence>
<dbReference type="Pfam" id="PF03023">
    <property type="entry name" value="MurJ"/>
    <property type="match status" value="1"/>
</dbReference>
<feature type="transmembrane region" description="Helical" evidence="10">
    <location>
        <begin position="108"/>
        <end position="135"/>
    </location>
</feature>
<evidence type="ECO:0000313" key="13">
    <source>
        <dbReference type="Proteomes" id="UP000320735"/>
    </source>
</evidence>
<reference evidence="12 13" key="1">
    <citation type="submission" date="2019-02" db="EMBL/GenBank/DDBJ databases">
        <title>Deep-cultivation of Planctomycetes and their phenomic and genomic characterization uncovers novel biology.</title>
        <authorList>
            <person name="Wiegand S."/>
            <person name="Jogler M."/>
            <person name="Boedeker C."/>
            <person name="Pinto D."/>
            <person name="Vollmers J."/>
            <person name="Rivas-Marin E."/>
            <person name="Kohn T."/>
            <person name="Peeters S.H."/>
            <person name="Heuer A."/>
            <person name="Rast P."/>
            <person name="Oberbeckmann S."/>
            <person name="Bunk B."/>
            <person name="Jeske O."/>
            <person name="Meyerdierks A."/>
            <person name="Storesund J.E."/>
            <person name="Kallscheuer N."/>
            <person name="Luecker S."/>
            <person name="Lage O.M."/>
            <person name="Pohl T."/>
            <person name="Merkel B.J."/>
            <person name="Hornburger P."/>
            <person name="Mueller R.-W."/>
            <person name="Bruemmer F."/>
            <person name="Labrenz M."/>
            <person name="Spormann A.M."/>
            <person name="Op Den Camp H."/>
            <person name="Overmann J."/>
            <person name="Amann R."/>
            <person name="Jetten M.S.M."/>
            <person name="Mascher T."/>
            <person name="Medema M.H."/>
            <person name="Devos D.P."/>
            <person name="Kaster A.-K."/>
            <person name="Ovreas L."/>
            <person name="Rohde M."/>
            <person name="Galperin M.Y."/>
            <person name="Jogler C."/>
        </authorList>
    </citation>
    <scope>NUCLEOTIDE SEQUENCE [LARGE SCALE GENOMIC DNA]</scope>
    <source>
        <strain evidence="12 13">CA54</strain>
    </source>
</reference>
<keyword evidence="7 10" id="KW-0472">Membrane</keyword>
<keyword evidence="6 10" id="KW-1133">Transmembrane helix</keyword>
<proteinExistence type="inferred from homology"/>
<feature type="transmembrane region" description="Helical" evidence="10">
    <location>
        <begin position="256"/>
        <end position="276"/>
    </location>
</feature>
<evidence type="ECO:0000256" key="11">
    <source>
        <dbReference type="PIRNR" id="PIRNR002869"/>
    </source>
</evidence>
<feature type="transmembrane region" description="Helical" evidence="10">
    <location>
        <begin position="349"/>
        <end position="369"/>
    </location>
</feature>
<dbReference type="PANTHER" id="PTHR47019">
    <property type="entry name" value="LIPID II FLIPPASE MURJ"/>
    <property type="match status" value="1"/>
</dbReference>
<keyword evidence="4 10" id="KW-0133">Cell shape</keyword>
<dbReference type="HAMAP" id="MF_02078">
    <property type="entry name" value="MurJ_MviN"/>
    <property type="match status" value="1"/>
</dbReference>
<feature type="transmembrane region" description="Helical" evidence="10">
    <location>
        <begin position="422"/>
        <end position="439"/>
    </location>
</feature>
<evidence type="ECO:0000256" key="7">
    <source>
        <dbReference type="ARBA" id="ARBA00023136"/>
    </source>
</evidence>
<evidence type="ECO:0000256" key="6">
    <source>
        <dbReference type="ARBA" id="ARBA00022989"/>
    </source>
</evidence>
<feature type="transmembrane region" description="Helical" evidence="10">
    <location>
        <begin position="477"/>
        <end position="500"/>
    </location>
</feature>
<dbReference type="CDD" id="cd13123">
    <property type="entry name" value="MATE_MurJ_like"/>
    <property type="match status" value="1"/>
</dbReference>
<evidence type="ECO:0000256" key="1">
    <source>
        <dbReference type="ARBA" id="ARBA00004651"/>
    </source>
</evidence>
<dbReference type="InterPro" id="IPR051050">
    <property type="entry name" value="Lipid_II_flippase_MurJ/MviN"/>
</dbReference>
<feature type="transmembrane region" description="Helical" evidence="10">
    <location>
        <begin position="213"/>
        <end position="235"/>
    </location>
</feature>
<dbReference type="InterPro" id="IPR004268">
    <property type="entry name" value="MurJ"/>
</dbReference>
<keyword evidence="3 10" id="KW-0812">Transmembrane</keyword>
<sequence>MTSVQNPSETAAESGIVGGEADAPAQHRQRLFSGLRIVSLCTLLSRVLGLIRDMGMAALFGLSPIADHFVVAFSIPNLARRLFGEGALSASFLPVLTRELQKPDRENVWRLVSAVFALLTVTLTALVLVGELGIWGLLKWGSRDTDIHILLGLTAAMLPYLILICLAAQVSAVLHVLGHFTLPALVPVMLNLFWIATLWLVAPLFAPDALSQAYAIAAAIIVAGGVQVAMQWPLLKKYGYHFRTDWSSAMPRVREIAWATLPVMLGMSTTLINTLADRLIAWGFARFLENPPLQEGAAAALYYAQRLYQFPLGVFGVALGTVLFPLLARHAAQQRYDLLRNDLTLGLRLVVAIGFPASVGLVLMARPLATTLFEYGEFDAGDSARTAGLIAGYGCGVWAYCGQLILYRAYYALDDRTTPLRVGLASVAVNLALNLTLIWPLGGEGLAYATTISATLQVLVLTWMIQSRAGQIDAGRLWRTVYKAGIATAVMSAACFVAMWMCGDAQGIPSRVLSVVIPVAVSVITYYAAATLLGMNELKMLLRRKVDEEH</sequence>
<dbReference type="AlphaFoldDB" id="A0A5C6BQ17"/>
<organism evidence="12 13">
    <name type="scientific">Symmachiella macrocystis</name>
    <dbReference type="NCBI Taxonomy" id="2527985"/>
    <lineage>
        <taxon>Bacteria</taxon>
        <taxon>Pseudomonadati</taxon>
        <taxon>Planctomycetota</taxon>
        <taxon>Planctomycetia</taxon>
        <taxon>Planctomycetales</taxon>
        <taxon>Planctomycetaceae</taxon>
        <taxon>Symmachiella</taxon>
    </lineage>
</organism>